<dbReference type="STRING" id="425265.A8PUI8"/>
<dbReference type="CDD" id="cd01767">
    <property type="entry name" value="UBX"/>
    <property type="match status" value="1"/>
</dbReference>
<dbReference type="AlphaFoldDB" id="A8PUI8"/>
<evidence type="ECO:0000256" key="2">
    <source>
        <dbReference type="SAM" id="MobiDB-lite"/>
    </source>
</evidence>
<dbReference type="FunCoup" id="A8PUI8">
    <property type="interactions" value="679"/>
</dbReference>
<dbReference type="VEuPathDB" id="FungiDB:MGL_0695"/>
<gene>
    <name evidence="4" type="ORF">MGL_0695</name>
</gene>
<dbReference type="KEGG" id="mgl:MGL_0695"/>
<dbReference type="OrthoDB" id="1026733at2759"/>
<dbReference type="Pfam" id="PF00789">
    <property type="entry name" value="UBX"/>
    <property type="match status" value="1"/>
</dbReference>
<dbReference type="RefSeq" id="XP_001732102.1">
    <property type="nucleotide sequence ID" value="XM_001732050.1"/>
</dbReference>
<keyword evidence="5" id="KW-1185">Reference proteome</keyword>
<feature type="region of interest" description="Disordered" evidence="2">
    <location>
        <begin position="345"/>
        <end position="386"/>
    </location>
</feature>
<dbReference type="InParanoid" id="A8PUI8"/>
<dbReference type="GO" id="GO:0005783">
    <property type="term" value="C:endoplasmic reticulum"/>
    <property type="evidence" value="ECO:0007669"/>
    <property type="project" value="TreeGrafter"/>
</dbReference>
<dbReference type="PANTHER" id="PTHR23322">
    <property type="entry name" value="FAS-ASSOCIATED PROTEIN"/>
    <property type="match status" value="1"/>
</dbReference>
<proteinExistence type="predicted"/>
<dbReference type="InterPro" id="IPR036249">
    <property type="entry name" value="Thioredoxin-like_sf"/>
</dbReference>
<dbReference type="EMBL" id="AAYY01000002">
    <property type="protein sequence ID" value="EDP44888.1"/>
    <property type="molecule type" value="Genomic_DNA"/>
</dbReference>
<feature type="compositionally biased region" description="Basic and acidic residues" evidence="2">
    <location>
        <begin position="345"/>
        <end position="372"/>
    </location>
</feature>
<dbReference type="GO" id="GO:0036503">
    <property type="term" value="P:ERAD pathway"/>
    <property type="evidence" value="ECO:0007669"/>
    <property type="project" value="TreeGrafter"/>
</dbReference>
<sequence>MTNDTLLVQLRAELMQRDISAAQQPDDEALQMMLDVEHGDVNAAAEAIRDAHTAEMRVSSQMPAASATTSLQDSMFAARASTEPAATSLTAALPASTPARMQEGAPTSWLAWVLRLVSWPVSWIGATMLWCFRLLHRLSGQRQGTESNGLTRYAQDPDVCARVWIDELERDTNGSISRDATSMQRVSLPPFIGCSYSEALRRAKHNLQILVVILTSQAHSDYQIFRQQVLTDPTLVRTLQSPDLLVWGGDIRDREAFRVGTLLEASTYPFIAFIALQPRRSRSRGTIVPHPAVLSRIEGSPHTALSASALSTHITDVLLPRTYSYLTQLRRERRHRDMERDLRMEQDRAYEEASQRDQARVLRSRAEHERQMEQQQSQAAAEAERAHQHALHAQWRSWARASLVPKEPDVGVAPAIRISVKLPDGRNLQRRFRSSDTLEQLYAYVDTIDVLPLQHSLPKMDTSYVHTYKFHLVQTYPRRVLPLEHLSMQLQDIEGLGPSANLIVEASMSLVDEDEEDDEDEL</sequence>
<comment type="caution">
    <text evidence="4">The sequence shown here is derived from an EMBL/GenBank/DDBJ whole genome shotgun (WGS) entry which is preliminary data.</text>
</comment>
<dbReference type="SMART" id="SM00594">
    <property type="entry name" value="UAS"/>
    <property type="match status" value="1"/>
</dbReference>
<evidence type="ECO:0000313" key="5">
    <source>
        <dbReference type="Proteomes" id="UP000008837"/>
    </source>
</evidence>
<dbReference type="Gene3D" id="3.40.30.10">
    <property type="entry name" value="Glutaredoxin"/>
    <property type="match status" value="1"/>
</dbReference>
<organism evidence="4 5">
    <name type="scientific">Malassezia globosa (strain ATCC MYA-4612 / CBS 7966)</name>
    <name type="common">Dandruff-associated fungus</name>
    <dbReference type="NCBI Taxonomy" id="425265"/>
    <lineage>
        <taxon>Eukaryota</taxon>
        <taxon>Fungi</taxon>
        <taxon>Dikarya</taxon>
        <taxon>Basidiomycota</taxon>
        <taxon>Ustilaginomycotina</taxon>
        <taxon>Malasseziomycetes</taxon>
        <taxon>Malasseziales</taxon>
        <taxon>Malasseziaceae</taxon>
        <taxon>Malassezia</taxon>
    </lineage>
</organism>
<dbReference type="GeneID" id="5856408"/>
<dbReference type="Proteomes" id="UP000008837">
    <property type="component" value="Unassembled WGS sequence"/>
</dbReference>
<dbReference type="SUPFAM" id="SSF54236">
    <property type="entry name" value="Ubiquitin-like"/>
    <property type="match status" value="1"/>
</dbReference>
<dbReference type="InterPro" id="IPR029071">
    <property type="entry name" value="Ubiquitin-like_domsf"/>
</dbReference>
<dbReference type="Gene3D" id="3.10.20.90">
    <property type="entry name" value="Phosphatidylinositol 3-kinase Catalytic Subunit, Chain A, domain 1"/>
    <property type="match status" value="1"/>
</dbReference>
<evidence type="ECO:0000256" key="1">
    <source>
        <dbReference type="ARBA" id="ARBA00023054"/>
    </source>
</evidence>
<evidence type="ECO:0000259" key="3">
    <source>
        <dbReference type="PROSITE" id="PS50033"/>
    </source>
</evidence>
<dbReference type="SUPFAM" id="SSF52833">
    <property type="entry name" value="Thioredoxin-like"/>
    <property type="match status" value="1"/>
</dbReference>
<dbReference type="InterPro" id="IPR006577">
    <property type="entry name" value="UAS"/>
</dbReference>
<feature type="domain" description="UBX" evidence="3">
    <location>
        <begin position="411"/>
        <end position="503"/>
    </location>
</feature>
<reference evidence="4 5" key="1">
    <citation type="journal article" date="2007" name="Proc. Natl. Acad. Sci. U.S.A.">
        <title>Dandruff-associated Malassezia genomes reveal convergent and divergent virulence traits shared with plant and human fungal pathogens.</title>
        <authorList>
            <person name="Xu J."/>
            <person name="Saunders C.W."/>
            <person name="Hu P."/>
            <person name="Grant R.A."/>
            <person name="Boekhout T."/>
            <person name="Kuramae E.E."/>
            <person name="Kronstad J.W."/>
            <person name="Deangelis Y.M."/>
            <person name="Reeder N.L."/>
            <person name="Johnstone K.R."/>
            <person name="Leland M."/>
            <person name="Fieno A.M."/>
            <person name="Begley W.M."/>
            <person name="Sun Y."/>
            <person name="Lacey M.P."/>
            <person name="Chaudhary T."/>
            <person name="Keough T."/>
            <person name="Chu L."/>
            <person name="Sears R."/>
            <person name="Yuan B."/>
            <person name="Dawson T.L.Jr."/>
        </authorList>
    </citation>
    <scope>NUCLEOTIDE SEQUENCE [LARGE SCALE GENOMIC DNA]</scope>
    <source>
        <strain evidence="5">ATCC MYA-4612 / CBS 7966</strain>
    </source>
</reference>
<evidence type="ECO:0000313" key="4">
    <source>
        <dbReference type="EMBL" id="EDP44888.1"/>
    </source>
</evidence>
<dbReference type="GO" id="GO:0043130">
    <property type="term" value="F:ubiquitin binding"/>
    <property type="evidence" value="ECO:0007669"/>
    <property type="project" value="TreeGrafter"/>
</dbReference>
<protein>
    <recommendedName>
        <fullName evidence="3">UBX domain-containing protein</fullName>
    </recommendedName>
</protein>
<dbReference type="PROSITE" id="PS50033">
    <property type="entry name" value="UBX"/>
    <property type="match status" value="1"/>
</dbReference>
<keyword evidence="1" id="KW-0175">Coiled coil</keyword>
<name>A8PUI8_MALGO</name>
<dbReference type="OMA" id="VYAFVEC"/>
<dbReference type="SMART" id="SM00166">
    <property type="entry name" value="UBX"/>
    <property type="match status" value="1"/>
</dbReference>
<dbReference type="PANTHER" id="PTHR23322:SF1">
    <property type="entry name" value="FAS-ASSOCIATED FACTOR 2"/>
    <property type="match status" value="1"/>
</dbReference>
<accession>A8PUI8</accession>
<dbReference type="InterPro" id="IPR050730">
    <property type="entry name" value="UBX_domain-protein"/>
</dbReference>
<dbReference type="InterPro" id="IPR001012">
    <property type="entry name" value="UBX_dom"/>
</dbReference>